<sequence length="588" mass="65813">MASDKDGQGTVEQVTEWIPPIDDSRLNMQVCGRPCGYPHRKVTLYYCCFLACMPCFLGKWGWKEVKSGVQRTEWYKLGVIRREWYREARGAGVKEALNDVQMKVGKRTTGDVERGGVEYEELSALLYGSKTFVFDTPETFLIFTSNLSPTSHSRIARIVVDGRHKYADRTLSYSVDAGFANPLTFLPQPIRKTYGDAYPVPGAWLDKSVFKGKIPRNMPSAWGACCLRLGELNRLRSVRVMLSRKMFPNSSKSRDLDEFVLTPLRCVVGKLNGLEGLEVTVDWPRAVSPAEDEMGEGSVLTFRRVKSKCITSWVESELKPGLGSRPIVFHVLWKQLPGCVRESLGADQSRLRRMSELTRAPTERTSHEAETASNSYLHKGTSHPPSPSTQKESASTLLRRSTGPPPENASERKAGSGHRLIHPSQLITSSITNRKAHQGPGKGIQLQTFLNTSWETQLVCHSVLRRSPYRLPPHTHTLRAAQHPHPHPHPHQEPPNPIRHTMRSHLQQSNQTKSPSLTHHTTHKGTGLDEHPPSSHPVIRHTTTAPAGKLVASAGFAGHRTTAPPHRTAHMRSDQIRSVHKHTHNTYV</sequence>
<evidence type="ECO:0000313" key="2">
    <source>
        <dbReference type="EMBL" id="KAF2265971.1"/>
    </source>
</evidence>
<protein>
    <submittedName>
        <fullName evidence="2">Uncharacterized protein</fullName>
    </submittedName>
</protein>
<feature type="region of interest" description="Disordered" evidence="1">
    <location>
        <begin position="558"/>
        <end position="588"/>
    </location>
</feature>
<feature type="compositionally biased region" description="Polar residues" evidence="1">
    <location>
        <begin position="388"/>
        <end position="399"/>
    </location>
</feature>
<reference evidence="3" key="1">
    <citation type="journal article" date="2020" name="Stud. Mycol.">
        <title>101 Dothideomycetes genomes: A test case for predicting lifestyles and emergence of pathogens.</title>
        <authorList>
            <person name="Haridas S."/>
            <person name="Albert R."/>
            <person name="Binder M."/>
            <person name="Bloem J."/>
            <person name="LaButti K."/>
            <person name="Salamov A."/>
            <person name="Andreopoulos B."/>
            <person name="Baker S."/>
            <person name="Barry K."/>
            <person name="Bills G."/>
            <person name="Bluhm B."/>
            <person name="Cannon C."/>
            <person name="Castanera R."/>
            <person name="Culley D."/>
            <person name="Daum C."/>
            <person name="Ezra D."/>
            <person name="Gonzalez J."/>
            <person name="Henrissat B."/>
            <person name="Kuo A."/>
            <person name="Liang C."/>
            <person name="Lipzen A."/>
            <person name="Lutzoni F."/>
            <person name="Magnuson J."/>
            <person name="Mondo S."/>
            <person name="Nolan M."/>
            <person name="Ohm R."/>
            <person name="Pangilinan J."/>
            <person name="Park H.-J."/>
            <person name="Ramirez L."/>
            <person name="Alfaro M."/>
            <person name="Sun H."/>
            <person name="Tritt A."/>
            <person name="Yoshinaga Y."/>
            <person name="Zwiers L.-H."/>
            <person name="Turgeon B."/>
            <person name="Goodwin S."/>
            <person name="Spatafora J."/>
            <person name="Crous P."/>
            <person name="Grigoriev I."/>
        </authorList>
    </citation>
    <scope>NUCLEOTIDE SEQUENCE [LARGE SCALE GENOMIC DNA]</scope>
    <source>
        <strain evidence="3">CBS 304.66</strain>
    </source>
</reference>
<dbReference type="OrthoDB" id="10256725at2759"/>
<dbReference type="Proteomes" id="UP000800093">
    <property type="component" value="Unassembled WGS sequence"/>
</dbReference>
<feature type="region of interest" description="Disordered" evidence="1">
    <location>
        <begin position="356"/>
        <end position="422"/>
    </location>
</feature>
<keyword evidence="3" id="KW-1185">Reference proteome</keyword>
<evidence type="ECO:0000256" key="1">
    <source>
        <dbReference type="SAM" id="MobiDB-lite"/>
    </source>
</evidence>
<feature type="region of interest" description="Disordered" evidence="1">
    <location>
        <begin position="474"/>
        <end position="541"/>
    </location>
</feature>
<proteinExistence type="predicted"/>
<comment type="caution">
    <text evidence="2">The sequence shown here is derived from an EMBL/GenBank/DDBJ whole genome shotgun (WGS) entry which is preliminary data.</text>
</comment>
<evidence type="ECO:0000313" key="3">
    <source>
        <dbReference type="Proteomes" id="UP000800093"/>
    </source>
</evidence>
<accession>A0A9P4KD28</accession>
<dbReference type="EMBL" id="ML986602">
    <property type="protein sequence ID" value="KAF2265971.1"/>
    <property type="molecule type" value="Genomic_DNA"/>
</dbReference>
<organism evidence="2 3">
    <name type="scientific">Lojkania enalia</name>
    <dbReference type="NCBI Taxonomy" id="147567"/>
    <lineage>
        <taxon>Eukaryota</taxon>
        <taxon>Fungi</taxon>
        <taxon>Dikarya</taxon>
        <taxon>Ascomycota</taxon>
        <taxon>Pezizomycotina</taxon>
        <taxon>Dothideomycetes</taxon>
        <taxon>Pleosporomycetidae</taxon>
        <taxon>Pleosporales</taxon>
        <taxon>Pleosporales incertae sedis</taxon>
        <taxon>Lojkania</taxon>
    </lineage>
</organism>
<name>A0A9P4KD28_9PLEO</name>
<feature type="compositionally biased region" description="Basic residues" evidence="1">
    <location>
        <begin position="578"/>
        <end position="588"/>
    </location>
</feature>
<gene>
    <name evidence="2" type="ORF">CC78DRAFT_615514</name>
</gene>
<dbReference type="AlphaFoldDB" id="A0A9P4KD28"/>
<feature type="compositionally biased region" description="Basic and acidic residues" evidence="1">
    <location>
        <begin position="356"/>
        <end position="370"/>
    </location>
</feature>
<feature type="compositionally biased region" description="Polar residues" evidence="1">
    <location>
        <begin position="504"/>
        <end position="517"/>
    </location>
</feature>